<name>A0A5P3VRT9_9BURK</name>
<proteinExistence type="predicted"/>
<geneLocation type="plasmid" evidence="1">
    <name>unnamed1</name>
</geneLocation>
<accession>A0A5P3VRT9</accession>
<dbReference type="AlphaFoldDB" id="A0A5P3VRT9"/>
<dbReference type="Proteomes" id="UP000325743">
    <property type="component" value="Plasmid unnamed1"/>
</dbReference>
<protein>
    <submittedName>
        <fullName evidence="1">Uncharacterized protein</fullName>
    </submittedName>
</protein>
<gene>
    <name evidence="1" type="ORF">D2917_31005</name>
</gene>
<reference evidence="1 2" key="1">
    <citation type="submission" date="2018-09" db="EMBL/GenBank/DDBJ databases">
        <title>Complete genome sequence of Cupriavidus oxalaticus T2, a bacterium capable of phenol tolerance and degradation.</title>
        <authorList>
            <person name="Yan J."/>
        </authorList>
    </citation>
    <scope>NUCLEOTIDE SEQUENCE [LARGE SCALE GENOMIC DNA]</scope>
    <source>
        <strain evidence="1 2">T2</strain>
        <plasmid evidence="1 2">unnamed1</plasmid>
    </source>
</reference>
<dbReference type="Pfam" id="PF16986">
    <property type="entry name" value="CzcE"/>
    <property type="match status" value="1"/>
</dbReference>
<keyword evidence="1" id="KW-0614">Plasmid</keyword>
<evidence type="ECO:0000313" key="2">
    <source>
        <dbReference type="Proteomes" id="UP000325743"/>
    </source>
</evidence>
<dbReference type="InterPro" id="IPR031560">
    <property type="entry name" value="CzcE"/>
</dbReference>
<sequence>MCSTIRSGACMRCRHGADSTCSGMSSTRMMTTTRDIGDILGQCRPLLRRDLRGSVPIWRRVANASRTISLSPRVRYVHVHSGETVAFRIGDKMLGWTFMVEPVGGGRSIDLSAIFPDLPQAKGVVVFIERSNLYRAG</sequence>
<evidence type="ECO:0000313" key="1">
    <source>
        <dbReference type="EMBL" id="QEZ48715.1"/>
    </source>
</evidence>
<dbReference type="Gene3D" id="2.60.40.2280">
    <property type="entry name" value="Heavy-metal resistance protein CzcE"/>
    <property type="match status" value="1"/>
</dbReference>
<dbReference type="EMBL" id="CP032520">
    <property type="protein sequence ID" value="QEZ48715.1"/>
    <property type="molecule type" value="Genomic_DNA"/>
</dbReference>
<organism evidence="1 2">
    <name type="scientific">Cupriavidus oxalaticus</name>
    <dbReference type="NCBI Taxonomy" id="96344"/>
    <lineage>
        <taxon>Bacteria</taxon>
        <taxon>Pseudomonadati</taxon>
        <taxon>Pseudomonadota</taxon>
        <taxon>Betaproteobacteria</taxon>
        <taxon>Burkholderiales</taxon>
        <taxon>Burkholderiaceae</taxon>
        <taxon>Cupriavidus</taxon>
    </lineage>
</organism>
<dbReference type="InterPro" id="IPR038674">
    <property type="entry name" value="CzcE_sf"/>
</dbReference>